<gene>
    <name evidence="3" type="ORF">QVD17_31149</name>
</gene>
<dbReference type="AlphaFoldDB" id="A0AAD8NP25"/>
<evidence type="ECO:0000313" key="4">
    <source>
        <dbReference type="Proteomes" id="UP001229421"/>
    </source>
</evidence>
<dbReference type="InterPro" id="IPR056029">
    <property type="entry name" value="DUF7610"/>
</dbReference>
<dbReference type="EMBL" id="JAUHHV010000008">
    <property type="protein sequence ID" value="KAK1415368.1"/>
    <property type="molecule type" value="Genomic_DNA"/>
</dbReference>
<sequence>MEEETLQSSPSKITKSRTTLQKNLQQIDADITQFTNLPIDTPSHDLLAQNIENKFGFIRTLLNAEIASHGMLPNDSLEIEEKIKELKAKFCGSNSLHSVNSETGSDFGSGSGSVCESCLNNDSVDEMSDFEGADHTEMMLYEVVVADAEKVECSDGGKMWWWKMVVVWTMMSAGLMVTYFGMNQHQHQHEKFLTPT</sequence>
<dbReference type="Pfam" id="PF24583">
    <property type="entry name" value="DUF7610"/>
    <property type="match status" value="1"/>
</dbReference>
<evidence type="ECO:0000259" key="2">
    <source>
        <dbReference type="Pfam" id="PF24583"/>
    </source>
</evidence>
<comment type="caution">
    <text evidence="3">The sequence shown here is derived from an EMBL/GenBank/DDBJ whole genome shotgun (WGS) entry which is preliminary data.</text>
</comment>
<name>A0AAD8NP25_TARER</name>
<protein>
    <recommendedName>
        <fullName evidence="2">DUF7610 domain-containing protein</fullName>
    </recommendedName>
</protein>
<feature type="domain" description="DUF7610" evidence="2">
    <location>
        <begin position="20"/>
        <end position="93"/>
    </location>
</feature>
<reference evidence="3" key="1">
    <citation type="journal article" date="2023" name="bioRxiv">
        <title>Improved chromosome-level genome assembly for marigold (Tagetes erecta).</title>
        <authorList>
            <person name="Jiang F."/>
            <person name="Yuan L."/>
            <person name="Wang S."/>
            <person name="Wang H."/>
            <person name="Xu D."/>
            <person name="Wang A."/>
            <person name="Fan W."/>
        </authorList>
    </citation>
    <scope>NUCLEOTIDE SEQUENCE</scope>
    <source>
        <strain evidence="3">WSJ</strain>
        <tissue evidence="3">Leaf</tissue>
    </source>
</reference>
<organism evidence="3 4">
    <name type="scientific">Tagetes erecta</name>
    <name type="common">African marigold</name>
    <dbReference type="NCBI Taxonomy" id="13708"/>
    <lineage>
        <taxon>Eukaryota</taxon>
        <taxon>Viridiplantae</taxon>
        <taxon>Streptophyta</taxon>
        <taxon>Embryophyta</taxon>
        <taxon>Tracheophyta</taxon>
        <taxon>Spermatophyta</taxon>
        <taxon>Magnoliopsida</taxon>
        <taxon>eudicotyledons</taxon>
        <taxon>Gunneridae</taxon>
        <taxon>Pentapetalae</taxon>
        <taxon>asterids</taxon>
        <taxon>campanulids</taxon>
        <taxon>Asterales</taxon>
        <taxon>Asteraceae</taxon>
        <taxon>Asteroideae</taxon>
        <taxon>Heliantheae alliance</taxon>
        <taxon>Tageteae</taxon>
        <taxon>Tagetes</taxon>
    </lineage>
</organism>
<feature type="transmembrane region" description="Helical" evidence="1">
    <location>
        <begin position="160"/>
        <end position="182"/>
    </location>
</feature>
<dbReference type="Proteomes" id="UP001229421">
    <property type="component" value="Unassembled WGS sequence"/>
</dbReference>
<keyword evidence="1" id="KW-0812">Transmembrane</keyword>
<proteinExistence type="predicted"/>
<evidence type="ECO:0000313" key="3">
    <source>
        <dbReference type="EMBL" id="KAK1415368.1"/>
    </source>
</evidence>
<keyword evidence="1" id="KW-1133">Transmembrane helix</keyword>
<evidence type="ECO:0000256" key="1">
    <source>
        <dbReference type="SAM" id="Phobius"/>
    </source>
</evidence>
<keyword evidence="4" id="KW-1185">Reference proteome</keyword>
<accession>A0AAD8NP25</accession>
<keyword evidence="1" id="KW-0472">Membrane</keyword>